<evidence type="ECO:0000313" key="3">
    <source>
        <dbReference type="Proteomes" id="UP000527355"/>
    </source>
</evidence>
<comment type="caution">
    <text evidence="2">The sequence shown here is derived from an EMBL/GenBank/DDBJ whole genome shotgun (WGS) entry which is preliminary data.</text>
</comment>
<reference evidence="2 3" key="1">
    <citation type="journal article" date="2020" name="Nature">
        <title>Six reference-quality genomes reveal evolution of bat adaptations.</title>
        <authorList>
            <person name="Jebb D."/>
            <person name="Huang Z."/>
            <person name="Pippel M."/>
            <person name="Hughes G.M."/>
            <person name="Lavrichenko K."/>
            <person name="Devanna P."/>
            <person name="Winkler S."/>
            <person name="Jermiin L.S."/>
            <person name="Skirmuntt E.C."/>
            <person name="Katzourakis A."/>
            <person name="Burkitt-Gray L."/>
            <person name="Ray D.A."/>
            <person name="Sullivan K.A.M."/>
            <person name="Roscito J.G."/>
            <person name="Kirilenko B.M."/>
            <person name="Davalos L.M."/>
            <person name="Corthals A.P."/>
            <person name="Power M.L."/>
            <person name="Jones G."/>
            <person name="Ransome R.D."/>
            <person name="Dechmann D.K.N."/>
            <person name="Locatelli A.G."/>
            <person name="Puechmaille S.J."/>
            <person name="Fedrigo O."/>
            <person name="Jarvis E.D."/>
            <person name="Hiller M."/>
            <person name="Vernes S.C."/>
            <person name="Myers E.W."/>
            <person name="Teeling E.C."/>
        </authorList>
    </citation>
    <scope>NUCLEOTIDE SEQUENCE [LARGE SCALE GENOMIC DNA]</scope>
    <source>
        <strain evidence="2">MMyoMyo1</strain>
        <tissue evidence="2">Flight muscle</tissue>
    </source>
</reference>
<proteinExistence type="predicted"/>
<sequence>MEKPLVHPPGTFPGRQGAFRLWVTAHGNTPEVCHAWSGTLGVTLPGAARRPQSPTARISPHQEPGKRCSWPPRLCRAEQRSCTRRGGMDRALGWNRSTSLFPTPGLSLAICFSVSISQVFI</sequence>
<name>A0A7J7ZY72_MYOMY</name>
<accession>A0A7J7ZY72</accession>
<feature type="region of interest" description="Disordered" evidence="1">
    <location>
        <begin position="44"/>
        <end position="70"/>
    </location>
</feature>
<dbReference type="Proteomes" id="UP000527355">
    <property type="component" value="Unassembled WGS sequence"/>
</dbReference>
<evidence type="ECO:0000256" key="1">
    <source>
        <dbReference type="SAM" id="MobiDB-lite"/>
    </source>
</evidence>
<dbReference type="AlphaFoldDB" id="A0A7J7ZY72"/>
<organism evidence="2 3">
    <name type="scientific">Myotis myotis</name>
    <name type="common">Greater mouse-eared bat</name>
    <name type="synonym">Vespertilio myotis</name>
    <dbReference type="NCBI Taxonomy" id="51298"/>
    <lineage>
        <taxon>Eukaryota</taxon>
        <taxon>Metazoa</taxon>
        <taxon>Chordata</taxon>
        <taxon>Craniata</taxon>
        <taxon>Vertebrata</taxon>
        <taxon>Euteleostomi</taxon>
        <taxon>Mammalia</taxon>
        <taxon>Eutheria</taxon>
        <taxon>Laurasiatheria</taxon>
        <taxon>Chiroptera</taxon>
        <taxon>Yangochiroptera</taxon>
        <taxon>Vespertilionidae</taxon>
        <taxon>Myotis</taxon>
    </lineage>
</organism>
<keyword evidence="3" id="KW-1185">Reference proteome</keyword>
<protein>
    <submittedName>
        <fullName evidence="2">Uncharacterized protein</fullName>
    </submittedName>
</protein>
<evidence type="ECO:0000313" key="2">
    <source>
        <dbReference type="EMBL" id="KAF6379081.1"/>
    </source>
</evidence>
<gene>
    <name evidence="2" type="ORF">mMyoMyo1_009925</name>
</gene>
<dbReference type="EMBL" id="JABWUV010000002">
    <property type="protein sequence ID" value="KAF6379081.1"/>
    <property type="molecule type" value="Genomic_DNA"/>
</dbReference>